<dbReference type="EMBL" id="KZ678443">
    <property type="protein sequence ID" value="PSR84423.1"/>
    <property type="molecule type" value="Genomic_DNA"/>
</dbReference>
<name>A0A2T3A7X2_9PEZI</name>
<dbReference type="Proteomes" id="UP000241462">
    <property type="component" value="Unassembled WGS sequence"/>
</dbReference>
<evidence type="ECO:0000313" key="3">
    <source>
        <dbReference type="Proteomes" id="UP000241462"/>
    </source>
</evidence>
<sequence>MASSAPTSATGATGATGTGNTPSFSSLGIKHTDIKCAPGVELNEQQKVIVGSVLDLFEGHPTLKHFSLWSQNATFADNITVAQGYNKYTSQFYGLPALFNPIELQRATVVNGGNPIEMEMSNKYVIKGIKKEQTMDSLVRIHLGSDGKIEKVEDKWNGKLPEGAISDAFRKLNAVTVPAFVKVPKTEEEDMKMKADREASQDSK</sequence>
<dbReference type="InParanoid" id="A0A2T3A7X2"/>
<evidence type="ECO:0000313" key="2">
    <source>
        <dbReference type="EMBL" id="PSR84423.1"/>
    </source>
</evidence>
<accession>A0A2T3A7X2</accession>
<protein>
    <recommendedName>
        <fullName evidence="4">SnoaL-like domain-containing protein</fullName>
    </recommendedName>
</protein>
<evidence type="ECO:0008006" key="4">
    <source>
        <dbReference type="Google" id="ProtNLM"/>
    </source>
</evidence>
<feature type="region of interest" description="Disordered" evidence="1">
    <location>
        <begin position="1"/>
        <end position="21"/>
    </location>
</feature>
<organism evidence="2 3">
    <name type="scientific">Coniella lustricola</name>
    <dbReference type="NCBI Taxonomy" id="2025994"/>
    <lineage>
        <taxon>Eukaryota</taxon>
        <taxon>Fungi</taxon>
        <taxon>Dikarya</taxon>
        <taxon>Ascomycota</taxon>
        <taxon>Pezizomycotina</taxon>
        <taxon>Sordariomycetes</taxon>
        <taxon>Sordariomycetidae</taxon>
        <taxon>Diaporthales</taxon>
        <taxon>Schizoparmaceae</taxon>
        <taxon>Coniella</taxon>
    </lineage>
</organism>
<keyword evidence="3" id="KW-1185">Reference proteome</keyword>
<evidence type="ECO:0000256" key="1">
    <source>
        <dbReference type="SAM" id="MobiDB-lite"/>
    </source>
</evidence>
<dbReference type="PANTHER" id="PTHR34213:SF2">
    <property type="entry name" value="NUCLEAR TRANSPORT FACTOR 2 (NTF2) FAMILY PROTEIN"/>
    <property type="match status" value="1"/>
</dbReference>
<proteinExistence type="predicted"/>
<dbReference type="PANTHER" id="PTHR34213">
    <property type="entry name" value="NUCLEAR TRANSPORT FACTOR 2 (NTF2) FAMILY PROTEIN"/>
    <property type="match status" value="1"/>
</dbReference>
<gene>
    <name evidence="2" type="ORF">BD289DRAFT_260919</name>
</gene>
<reference evidence="2 3" key="1">
    <citation type="journal article" date="2018" name="Mycol. Prog.">
        <title>Coniella lustricola, a new species from submerged detritus.</title>
        <authorList>
            <person name="Raudabaugh D.B."/>
            <person name="Iturriaga T."/>
            <person name="Carver A."/>
            <person name="Mondo S."/>
            <person name="Pangilinan J."/>
            <person name="Lipzen A."/>
            <person name="He G."/>
            <person name="Amirebrahimi M."/>
            <person name="Grigoriev I.V."/>
            <person name="Miller A.N."/>
        </authorList>
    </citation>
    <scope>NUCLEOTIDE SEQUENCE [LARGE SCALE GENOMIC DNA]</scope>
    <source>
        <strain evidence="2 3">B22-T-1</strain>
    </source>
</reference>
<dbReference type="STRING" id="2025994.A0A2T3A7X2"/>
<dbReference type="OrthoDB" id="2400485at2759"/>
<dbReference type="AlphaFoldDB" id="A0A2T3A7X2"/>